<feature type="region of interest" description="Disordered" evidence="1">
    <location>
        <begin position="245"/>
        <end position="268"/>
    </location>
</feature>
<sequence length="358" mass="38204">MSDVSAVGLLLAEATIHQRRTSKSSIASNISLGFGSQLLAMETPSQLVDETTRGFYQNVLNTTPLPPSKEPLQFHAPGAPFTHSAGDDALAAAAASNTTHPQPASRNYTNQNLHYKHQSSNHNNHNNHDDMYVLHTQSDIAKVNYPEYDHTGHPPSRSATALVADAAKLSAAANAAICDSKEVVLASSSSSAALQCSEASRASDLLKRAAEERQRVTSSLRHELSELEVLVSQVAARVALPRGLRLDSSSSAPSPSRESGRGLKDMPLGFPLVRPPPSAAPGLEDRLGAVSSEQRRSVLPLPFPRGWCCAPPCAEASGRSPCQCQCPPRRVHPDTLNRAASAPHFRGRPSMWSARGIA</sequence>
<dbReference type="AlphaFoldDB" id="A0A813HRA8"/>
<feature type="region of interest" description="Disordered" evidence="1">
    <location>
        <begin position="61"/>
        <end position="85"/>
    </location>
</feature>
<dbReference type="EMBL" id="CAJNNV010032420">
    <property type="protein sequence ID" value="CAE8639948.1"/>
    <property type="molecule type" value="Genomic_DNA"/>
</dbReference>
<feature type="compositionally biased region" description="Low complexity" evidence="1">
    <location>
        <begin position="248"/>
        <end position="257"/>
    </location>
</feature>
<gene>
    <name evidence="2" type="ORF">PGLA1383_LOCUS54923</name>
</gene>
<evidence type="ECO:0000256" key="1">
    <source>
        <dbReference type="SAM" id="MobiDB-lite"/>
    </source>
</evidence>
<evidence type="ECO:0000313" key="2">
    <source>
        <dbReference type="EMBL" id="CAE8639948.1"/>
    </source>
</evidence>
<comment type="caution">
    <text evidence="2">The sequence shown here is derived from an EMBL/GenBank/DDBJ whole genome shotgun (WGS) entry which is preliminary data.</text>
</comment>
<name>A0A813HRA8_POLGL</name>
<proteinExistence type="predicted"/>
<reference evidence="2" key="1">
    <citation type="submission" date="2021-02" db="EMBL/GenBank/DDBJ databases">
        <authorList>
            <person name="Dougan E. K."/>
            <person name="Rhodes N."/>
            <person name="Thang M."/>
            <person name="Chan C."/>
        </authorList>
    </citation>
    <scope>NUCLEOTIDE SEQUENCE</scope>
</reference>
<evidence type="ECO:0000313" key="3">
    <source>
        <dbReference type="Proteomes" id="UP000654075"/>
    </source>
</evidence>
<protein>
    <submittedName>
        <fullName evidence="2">Uncharacterized protein</fullName>
    </submittedName>
</protein>
<dbReference type="Proteomes" id="UP000654075">
    <property type="component" value="Unassembled WGS sequence"/>
</dbReference>
<organism evidence="2 3">
    <name type="scientific">Polarella glacialis</name>
    <name type="common">Dinoflagellate</name>
    <dbReference type="NCBI Taxonomy" id="89957"/>
    <lineage>
        <taxon>Eukaryota</taxon>
        <taxon>Sar</taxon>
        <taxon>Alveolata</taxon>
        <taxon>Dinophyceae</taxon>
        <taxon>Suessiales</taxon>
        <taxon>Suessiaceae</taxon>
        <taxon>Polarella</taxon>
    </lineage>
</organism>
<keyword evidence="3" id="KW-1185">Reference proteome</keyword>
<accession>A0A813HRA8</accession>